<keyword evidence="4" id="KW-1185">Reference proteome</keyword>
<protein>
    <recommendedName>
        <fullName evidence="2">SPOR domain-containing protein</fullName>
    </recommendedName>
</protein>
<dbReference type="InterPro" id="IPR036908">
    <property type="entry name" value="RlpA-like_sf"/>
</dbReference>
<dbReference type="Gene3D" id="3.30.70.1070">
    <property type="entry name" value="Sporulation related repeat"/>
    <property type="match status" value="1"/>
</dbReference>
<evidence type="ECO:0000313" key="3">
    <source>
        <dbReference type="EMBL" id="TGX55983.1"/>
    </source>
</evidence>
<evidence type="ECO:0000259" key="2">
    <source>
        <dbReference type="PROSITE" id="PS51724"/>
    </source>
</evidence>
<dbReference type="Gene3D" id="2.40.40.10">
    <property type="entry name" value="RlpA-like domain"/>
    <property type="match status" value="1"/>
</dbReference>
<sequence length="291" mass="29122">MKSNASAIAALLVLAGFGGERALAHIGPQDRPGAGYPAPGAKQAAPRLDYGQAQDGYADPAPEATGPRGTSQRAPGEQRYDEVGYAAIGDGEGVTGVHPSLAPDSLVEVTSLENGRTIVVLVTATDPGAGNPIRLSPGAARELGHDGGGRVAVRVRKVAAGPGDMLALRAGGPAAARPDTPPILLNALRKHLGAPVAAAPAPVERPAYSRPSPAPRAARPASGAGFYVQIAALSNARNAQALAQRLGGSVKQGGGLYRVQLGPFATRAQADAARGGAARAGHGDARVIAVN</sequence>
<dbReference type="AlphaFoldDB" id="A0A4S1XJG4"/>
<accession>A0A4S1XJG4</accession>
<reference evidence="3 4" key="1">
    <citation type="submission" date="2019-04" db="EMBL/GenBank/DDBJ databases">
        <title>Sphingomonas psychrotolerans sp. nov., isolated from soil in the Tianshan Mountains, Xinjiang, China.</title>
        <authorList>
            <person name="Luo Y."/>
            <person name="Sheng H."/>
        </authorList>
    </citation>
    <scope>NUCLEOTIDE SEQUENCE [LARGE SCALE GENOMIC DNA]</scope>
    <source>
        <strain evidence="3 4">ZFGT-11</strain>
    </source>
</reference>
<dbReference type="OrthoDB" id="9779128at2"/>
<feature type="domain" description="SPOR" evidence="2">
    <location>
        <begin position="220"/>
        <end position="290"/>
    </location>
</feature>
<dbReference type="InterPro" id="IPR007730">
    <property type="entry name" value="SPOR-like_dom"/>
</dbReference>
<dbReference type="PANTHER" id="PTHR34183:SF8">
    <property type="entry name" value="ENDOLYTIC PEPTIDOGLYCAN TRANSGLYCOSYLASE RLPA-RELATED"/>
    <property type="match status" value="1"/>
</dbReference>
<dbReference type="GO" id="GO:0042834">
    <property type="term" value="F:peptidoglycan binding"/>
    <property type="evidence" value="ECO:0007669"/>
    <property type="project" value="InterPro"/>
</dbReference>
<dbReference type="RefSeq" id="WP_135962183.1">
    <property type="nucleotide sequence ID" value="NZ_SRXT01000001.1"/>
</dbReference>
<dbReference type="InterPro" id="IPR036680">
    <property type="entry name" value="SPOR-like_sf"/>
</dbReference>
<dbReference type="PROSITE" id="PS51724">
    <property type="entry name" value="SPOR"/>
    <property type="match status" value="1"/>
</dbReference>
<comment type="caution">
    <text evidence="3">The sequence shown here is derived from an EMBL/GenBank/DDBJ whole genome shotgun (WGS) entry which is preliminary data.</text>
</comment>
<dbReference type="Proteomes" id="UP000306147">
    <property type="component" value="Unassembled WGS sequence"/>
</dbReference>
<dbReference type="SUPFAM" id="SSF110997">
    <property type="entry name" value="Sporulation related repeat"/>
    <property type="match status" value="1"/>
</dbReference>
<proteinExistence type="predicted"/>
<name>A0A4S1XJG4_9SPHN</name>
<dbReference type="EMBL" id="SRXT01000001">
    <property type="protein sequence ID" value="TGX55983.1"/>
    <property type="molecule type" value="Genomic_DNA"/>
</dbReference>
<dbReference type="PANTHER" id="PTHR34183">
    <property type="entry name" value="ENDOLYTIC PEPTIDOGLYCAN TRANSGLYCOSYLASE RLPA"/>
    <property type="match status" value="1"/>
</dbReference>
<gene>
    <name evidence="3" type="ORF">E5A73_02395</name>
</gene>
<evidence type="ECO:0000313" key="4">
    <source>
        <dbReference type="Proteomes" id="UP000306147"/>
    </source>
</evidence>
<dbReference type="Pfam" id="PF05036">
    <property type="entry name" value="SPOR"/>
    <property type="match status" value="1"/>
</dbReference>
<organism evidence="3 4">
    <name type="scientific">Sphingomonas gei</name>
    <dbReference type="NCBI Taxonomy" id="1395960"/>
    <lineage>
        <taxon>Bacteria</taxon>
        <taxon>Pseudomonadati</taxon>
        <taxon>Pseudomonadota</taxon>
        <taxon>Alphaproteobacteria</taxon>
        <taxon>Sphingomonadales</taxon>
        <taxon>Sphingomonadaceae</taxon>
        <taxon>Sphingomonas</taxon>
    </lineage>
</organism>
<evidence type="ECO:0000256" key="1">
    <source>
        <dbReference type="SAM" id="MobiDB-lite"/>
    </source>
</evidence>
<feature type="region of interest" description="Disordered" evidence="1">
    <location>
        <begin position="26"/>
        <end position="78"/>
    </location>
</feature>